<dbReference type="PANTHER" id="PTHR44591">
    <property type="entry name" value="STRESS RESPONSE REGULATOR PROTEIN 1"/>
    <property type="match status" value="1"/>
</dbReference>
<dbReference type="AlphaFoldDB" id="A0A7W9YBU0"/>
<dbReference type="Gene3D" id="3.40.50.2300">
    <property type="match status" value="1"/>
</dbReference>
<evidence type="ECO:0000256" key="2">
    <source>
        <dbReference type="ARBA" id="ARBA00023015"/>
    </source>
</evidence>
<dbReference type="SMART" id="SM00448">
    <property type="entry name" value="REC"/>
    <property type="match status" value="1"/>
</dbReference>
<name>A0A7W9YBU0_9HYPH</name>
<gene>
    <name evidence="6" type="ORF">HNQ72_005380</name>
</gene>
<feature type="modified residue" description="4-aspartylphosphate" evidence="4">
    <location>
        <position position="55"/>
    </location>
</feature>
<keyword evidence="7" id="KW-1185">Reference proteome</keyword>
<dbReference type="Proteomes" id="UP000547879">
    <property type="component" value="Unassembled WGS sequence"/>
</dbReference>
<evidence type="ECO:0000259" key="5">
    <source>
        <dbReference type="PROSITE" id="PS50110"/>
    </source>
</evidence>
<dbReference type="InterPro" id="IPR050595">
    <property type="entry name" value="Bact_response_regulator"/>
</dbReference>
<dbReference type="SUPFAM" id="SSF52172">
    <property type="entry name" value="CheY-like"/>
    <property type="match status" value="1"/>
</dbReference>
<organism evidence="6 7">
    <name type="scientific">Rhizobium wenxiniae</name>
    <dbReference type="NCBI Taxonomy" id="1737357"/>
    <lineage>
        <taxon>Bacteria</taxon>
        <taxon>Pseudomonadati</taxon>
        <taxon>Pseudomonadota</taxon>
        <taxon>Alphaproteobacteria</taxon>
        <taxon>Hyphomicrobiales</taxon>
        <taxon>Rhizobiaceae</taxon>
        <taxon>Rhizobium/Agrobacterium group</taxon>
        <taxon>Rhizobium</taxon>
    </lineage>
</organism>
<dbReference type="EMBL" id="JACHEG010000010">
    <property type="protein sequence ID" value="MBB6165532.1"/>
    <property type="molecule type" value="Genomic_DNA"/>
</dbReference>
<evidence type="ECO:0000256" key="4">
    <source>
        <dbReference type="PROSITE-ProRule" id="PRU00169"/>
    </source>
</evidence>
<comment type="caution">
    <text evidence="6">The sequence shown here is derived from an EMBL/GenBank/DDBJ whole genome shotgun (WGS) entry which is preliminary data.</text>
</comment>
<sequence>MNQRAAVIAVVDDDPQVLESLQELLESAGFTPRTFSSATALLAAGLNEIDVLITDIGMPDMDGFELQACVEEKHPHIAIFLISGRHEKSDRKSSRTEKILRKPFDGHALLESIRRALARHS</sequence>
<evidence type="ECO:0000256" key="1">
    <source>
        <dbReference type="ARBA" id="ARBA00022553"/>
    </source>
</evidence>
<dbReference type="InterPro" id="IPR011006">
    <property type="entry name" value="CheY-like_superfamily"/>
</dbReference>
<reference evidence="6 7" key="1">
    <citation type="submission" date="2020-08" db="EMBL/GenBank/DDBJ databases">
        <title>Genomic Encyclopedia of Type Strains, Phase IV (KMG-IV): sequencing the most valuable type-strain genomes for metagenomic binning, comparative biology and taxonomic classification.</title>
        <authorList>
            <person name="Goeker M."/>
        </authorList>
    </citation>
    <scope>NUCLEOTIDE SEQUENCE [LARGE SCALE GENOMIC DNA]</scope>
    <source>
        <strain evidence="6 7">DSM 100734</strain>
    </source>
</reference>
<accession>A0A7W9YBU0</accession>
<keyword evidence="3" id="KW-0804">Transcription</keyword>
<dbReference type="PROSITE" id="PS50110">
    <property type="entry name" value="RESPONSE_REGULATORY"/>
    <property type="match status" value="1"/>
</dbReference>
<dbReference type="PANTHER" id="PTHR44591:SF3">
    <property type="entry name" value="RESPONSE REGULATORY DOMAIN-CONTAINING PROTEIN"/>
    <property type="match status" value="1"/>
</dbReference>
<dbReference type="InterPro" id="IPR001789">
    <property type="entry name" value="Sig_transdc_resp-reg_receiver"/>
</dbReference>
<protein>
    <submittedName>
        <fullName evidence="6">FixJ family two-component response regulator</fullName>
    </submittedName>
</protein>
<dbReference type="GO" id="GO:0000160">
    <property type="term" value="P:phosphorelay signal transduction system"/>
    <property type="evidence" value="ECO:0007669"/>
    <property type="project" value="InterPro"/>
</dbReference>
<keyword evidence="2" id="KW-0805">Transcription regulation</keyword>
<evidence type="ECO:0000313" key="6">
    <source>
        <dbReference type="EMBL" id="MBB6165532.1"/>
    </source>
</evidence>
<proteinExistence type="predicted"/>
<keyword evidence="1 4" id="KW-0597">Phosphoprotein</keyword>
<dbReference type="RefSeq" id="WP_183996913.1">
    <property type="nucleotide sequence ID" value="NZ_BMHW01000011.1"/>
</dbReference>
<dbReference type="Pfam" id="PF00072">
    <property type="entry name" value="Response_reg"/>
    <property type="match status" value="1"/>
</dbReference>
<evidence type="ECO:0000256" key="3">
    <source>
        <dbReference type="ARBA" id="ARBA00023163"/>
    </source>
</evidence>
<evidence type="ECO:0000313" key="7">
    <source>
        <dbReference type="Proteomes" id="UP000547879"/>
    </source>
</evidence>
<feature type="domain" description="Response regulatory" evidence="5">
    <location>
        <begin position="7"/>
        <end position="117"/>
    </location>
</feature>